<evidence type="ECO:0000256" key="3">
    <source>
        <dbReference type="PIRSR" id="PIRSR617939-1"/>
    </source>
</evidence>
<feature type="binding site" evidence="4">
    <location>
        <begin position="11"/>
        <end position="16"/>
    </location>
    <ligand>
        <name>substrate</name>
    </ligand>
</feature>
<keyword evidence="6" id="KW-1185">Reference proteome</keyword>
<dbReference type="EC" id="4.3.2.9" evidence="1"/>
<name>A0AAW0WVU1_CHEQU</name>
<proteinExistence type="predicted"/>
<dbReference type="InterPro" id="IPR013024">
    <property type="entry name" value="GGCT-like"/>
</dbReference>
<dbReference type="Gene3D" id="3.10.490.10">
    <property type="entry name" value="Gamma-glutamyl cyclotransferase-like"/>
    <property type="match status" value="1"/>
</dbReference>
<reference evidence="5" key="2">
    <citation type="submission" date="2024-01" db="EMBL/GenBank/DDBJ databases">
        <authorList>
            <person name="He J."/>
            <person name="Wang M."/>
            <person name="Zheng J."/>
            <person name="Liu Z."/>
        </authorList>
    </citation>
    <scope>NUCLEOTIDE SEQUENCE</scope>
    <source>
        <strain evidence="5">ZL_2023a</strain>
        <tissue evidence="5">Muscle</tissue>
    </source>
</reference>
<accession>A0AAW0WVU1</accession>
<feature type="binding site" evidence="4">
    <location>
        <position position="129"/>
    </location>
    <ligand>
        <name>substrate</name>
    </ligand>
</feature>
<comment type="caution">
    <text evidence="5">The sequence shown here is derived from an EMBL/GenBank/DDBJ whole genome shotgun (WGS) entry which is preliminary data.</text>
</comment>
<evidence type="ECO:0000256" key="1">
    <source>
        <dbReference type="ARBA" id="ARBA00012346"/>
    </source>
</evidence>
<evidence type="ECO:0000313" key="6">
    <source>
        <dbReference type="Proteomes" id="UP001445076"/>
    </source>
</evidence>
<dbReference type="EMBL" id="JARKIK010000060">
    <property type="protein sequence ID" value="KAK8731607.1"/>
    <property type="molecule type" value="Genomic_DNA"/>
</dbReference>
<keyword evidence="2" id="KW-0456">Lyase</keyword>
<evidence type="ECO:0000256" key="2">
    <source>
        <dbReference type="ARBA" id="ARBA00023239"/>
    </source>
</evidence>
<dbReference type="SUPFAM" id="SSF110857">
    <property type="entry name" value="Gamma-glutamyl cyclotransferase-like"/>
    <property type="match status" value="1"/>
</dbReference>
<evidence type="ECO:0000256" key="4">
    <source>
        <dbReference type="PIRSR" id="PIRSR617939-2"/>
    </source>
</evidence>
<dbReference type="AlphaFoldDB" id="A0AAW0WVU1"/>
<dbReference type="InterPro" id="IPR017939">
    <property type="entry name" value="G-Glutamylcylcotransferase"/>
</dbReference>
<protein>
    <recommendedName>
        <fullName evidence="1">gamma-glutamylcyclotransferase</fullName>
        <ecNumber evidence="1">4.3.2.9</ecNumber>
    </recommendedName>
</protein>
<dbReference type="PANTHER" id="PTHR12935:SF0">
    <property type="entry name" value="GAMMA-GLUTAMYLCYCLOTRANSFERASE"/>
    <property type="match status" value="1"/>
</dbReference>
<evidence type="ECO:0000313" key="5">
    <source>
        <dbReference type="EMBL" id="KAK8731605.1"/>
    </source>
</evidence>
<dbReference type="GO" id="GO:0003839">
    <property type="term" value="F:gamma-glutamylcyclotransferase activity"/>
    <property type="evidence" value="ECO:0007669"/>
    <property type="project" value="UniProtKB-EC"/>
</dbReference>
<sequence length="175" mass="19865">MKMASQNCFLYFAYGSNLLKKRIHVNNPSAKMISVAKLKDYRLDFILFSQNWQGATATIVEDPGNFVYGVLWEIGNEDMAKLDRQEGVNNGVYKVLEVDVETPNGESVRARCYQQLITFTEDKRPSSVYKNVIIQGARENGLPENYIKFLESIEDNGYSGEVILTGGSYKYKTHP</sequence>
<organism evidence="5 6">
    <name type="scientific">Cherax quadricarinatus</name>
    <name type="common">Australian red claw crayfish</name>
    <dbReference type="NCBI Taxonomy" id="27406"/>
    <lineage>
        <taxon>Eukaryota</taxon>
        <taxon>Metazoa</taxon>
        <taxon>Ecdysozoa</taxon>
        <taxon>Arthropoda</taxon>
        <taxon>Crustacea</taxon>
        <taxon>Multicrustacea</taxon>
        <taxon>Malacostraca</taxon>
        <taxon>Eumalacostraca</taxon>
        <taxon>Eucarida</taxon>
        <taxon>Decapoda</taxon>
        <taxon>Pleocyemata</taxon>
        <taxon>Astacidea</taxon>
        <taxon>Parastacoidea</taxon>
        <taxon>Parastacidae</taxon>
        <taxon>Cherax</taxon>
    </lineage>
</organism>
<dbReference type="PANTHER" id="PTHR12935">
    <property type="entry name" value="GAMMA-GLUTAMYLCYCLOTRANSFERASE"/>
    <property type="match status" value="1"/>
</dbReference>
<gene>
    <name evidence="5" type="ORF">OTU49_007385</name>
</gene>
<dbReference type="Proteomes" id="UP001445076">
    <property type="component" value="Unassembled WGS sequence"/>
</dbReference>
<dbReference type="EMBL" id="JARKIK010000060">
    <property type="protein sequence ID" value="KAK8731605.1"/>
    <property type="molecule type" value="Genomic_DNA"/>
</dbReference>
<dbReference type="EMBL" id="JARKIK010000060">
    <property type="protein sequence ID" value="KAK8731608.1"/>
    <property type="molecule type" value="Genomic_DNA"/>
</dbReference>
<dbReference type="CDD" id="cd06661">
    <property type="entry name" value="GGCT_like"/>
    <property type="match status" value="1"/>
</dbReference>
<dbReference type="InterPro" id="IPR036568">
    <property type="entry name" value="GGCT-like_sf"/>
</dbReference>
<feature type="active site" description="Proton acceptor" evidence="3">
    <location>
        <position position="86"/>
    </location>
</feature>
<dbReference type="Pfam" id="PF13772">
    <property type="entry name" value="AIG2_2"/>
    <property type="match status" value="1"/>
</dbReference>
<reference evidence="5 6" key="1">
    <citation type="journal article" date="2024" name="BMC Genomics">
        <title>Genome assembly of redclaw crayfish (Cherax quadricarinatus) provides insights into its immune adaptation and hypoxia tolerance.</title>
        <authorList>
            <person name="Liu Z."/>
            <person name="Zheng J."/>
            <person name="Li H."/>
            <person name="Fang K."/>
            <person name="Wang S."/>
            <person name="He J."/>
            <person name="Zhou D."/>
            <person name="Weng S."/>
            <person name="Chi M."/>
            <person name="Gu Z."/>
            <person name="He J."/>
            <person name="Li F."/>
            <person name="Wang M."/>
        </authorList>
    </citation>
    <scope>NUCLEOTIDE SEQUENCE [LARGE SCALE GENOMIC DNA]</scope>
    <source>
        <strain evidence="5">ZL_2023a</strain>
    </source>
</reference>